<feature type="non-terminal residue" evidence="2">
    <location>
        <position position="201"/>
    </location>
</feature>
<accession>A0A1D6KRF5</accession>
<evidence type="ECO:0000313" key="2">
    <source>
        <dbReference type="EMBL" id="ONM05302.1"/>
    </source>
</evidence>
<feature type="compositionally biased region" description="Basic and acidic residues" evidence="1">
    <location>
        <begin position="98"/>
        <end position="107"/>
    </location>
</feature>
<dbReference type="AlphaFoldDB" id="A0A1D6KRF5"/>
<gene>
    <name evidence="2" type="ORF">ZEAMMB73_Zm00001d032536</name>
</gene>
<protein>
    <submittedName>
        <fullName evidence="2">Calcium uniporter protein 4 mitochondrial</fullName>
    </submittedName>
</protein>
<reference evidence="2" key="1">
    <citation type="submission" date="2015-12" db="EMBL/GenBank/DDBJ databases">
        <title>Update maize B73 reference genome by single molecule sequencing technologies.</title>
        <authorList>
            <consortium name="Maize Genome Sequencing Project"/>
            <person name="Ware D."/>
        </authorList>
    </citation>
    <scope>NUCLEOTIDE SEQUENCE [LARGE SCALE GENOMIC DNA]</scope>
    <source>
        <tissue evidence="2">Seedling</tissue>
    </source>
</reference>
<evidence type="ECO:0000256" key="1">
    <source>
        <dbReference type="SAM" id="MobiDB-lite"/>
    </source>
</evidence>
<dbReference type="EMBL" id="CM007647">
    <property type="protein sequence ID" value="ONM05302.1"/>
    <property type="molecule type" value="Genomic_DNA"/>
</dbReference>
<proteinExistence type="predicted"/>
<sequence>MFFCCCLVFDGNTQVVKAIENAIPGGGAGAAGAVVRADVPGDPDGRVHAAHLLGAVVGRDGAHLLLRHVHVLHGRLRLLPPHQEGAVVRRLLREPVRGQAEARDARPGLRPPQVRGAPESLRRGGAAAPGPDPLRERGRGAGERPLPLLLPLPLILASLGSFLSFFLCCSCPFGGDDDSCIHLMRARMQKKKKHTELRFKL</sequence>
<feature type="region of interest" description="Disordered" evidence="1">
    <location>
        <begin position="98"/>
        <end position="140"/>
    </location>
</feature>
<name>A0A1D6KRF5_MAIZE</name>
<organism evidence="2">
    <name type="scientific">Zea mays</name>
    <name type="common">Maize</name>
    <dbReference type="NCBI Taxonomy" id="4577"/>
    <lineage>
        <taxon>Eukaryota</taxon>
        <taxon>Viridiplantae</taxon>
        <taxon>Streptophyta</taxon>
        <taxon>Embryophyta</taxon>
        <taxon>Tracheophyta</taxon>
        <taxon>Spermatophyta</taxon>
        <taxon>Magnoliopsida</taxon>
        <taxon>Liliopsida</taxon>
        <taxon>Poales</taxon>
        <taxon>Poaceae</taxon>
        <taxon>PACMAD clade</taxon>
        <taxon>Panicoideae</taxon>
        <taxon>Andropogonodae</taxon>
        <taxon>Andropogoneae</taxon>
        <taxon>Tripsacinae</taxon>
        <taxon>Zea</taxon>
    </lineage>
</organism>